<dbReference type="GO" id="GO:0003723">
    <property type="term" value="F:RNA binding"/>
    <property type="evidence" value="ECO:0007669"/>
    <property type="project" value="InterPro"/>
</dbReference>
<dbReference type="OrthoDB" id="412748at2759"/>
<dbReference type="Gene3D" id="3.30.70.590">
    <property type="entry name" value="Poly(A) polymerase predicted RNA binding domain"/>
    <property type="match status" value="1"/>
</dbReference>
<dbReference type="GO" id="GO:0005634">
    <property type="term" value="C:nucleus"/>
    <property type="evidence" value="ECO:0007669"/>
    <property type="project" value="UniProtKB-SubCell"/>
</dbReference>
<dbReference type="PANTHER" id="PTHR10682:SF10">
    <property type="entry name" value="POLYNUCLEOTIDE ADENYLYLTRANSFERASE"/>
    <property type="match status" value="1"/>
</dbReference>
<evidence type="ECO:0000256" key="8">
    <source>
        <dbReference type="ARBA" id="ARBA00022723"/>
    </source>
</evidence>
<feature type="region of interest" description="Disordered" evidence="13">
    <location>
        <begin position="582"/>
        <end position="673"/>
    </location>
</feature>
<dbReference type="Pfam" id="PF20750">
    <property type="entry name" value="PAP_NTPase"/>
    <property type="match status" value="2"/>
</dbReference>
<organism evidence="17 18">
    <name type="scientific">Cavenderia fasciculata</name>
    <name type="common">Slime mold</name>
    <name type="synonym">Dictyostelium fasciculatum</name>
    <dbReference type="NCBI Taxonomy" id="261658"/>
    <lineage>
        <taxon>Eukaryota</taxon>
        <taxon>Amoebozoa</taxon>
        <taxon>Evosea</taxon>
        <taxon>Eumycetozoa</taxon>
        <taxon>Dictyostelia</taxon>
        <taxon>Acytosteliales</taxon>
        <taxon>Cavenderiaceae</taxon>
        <taxon>Cavenderia</taxon>
    </lineage>
</organism>
<dbReference type="GO" id="GO:0006397">
    <property type="term" value="P:mRNA processing"/>
    <property type="evidence" value="ECO:0007669"/>
    <property type="project" value="UniProtKB-KW"/>
</dbReference>
<feature type="domain" description="Poly(A) polymerase RNA-binding" evidence="14">
    <location>
        <begin position="521"/>
        <end position="591"/>
    </location>
</feature>
<feature type="domain" description="Poly(A) polymerase nucleotidyltransferase" evidence="16">
    <location>
        <begin position="234"/>
        <end position="305"/>
    </location>
</feature>
<dbReference type="GeneID" id="14871402"/>
<feature type="compositionally biased region" description="Basic and acidic residues" evidence="13">
    <location>
        <begin position="582"/>
        <end position="591"/>
    </location>
</feature>
<dbReference type="OMA" id="WEGWIES"/>
<comment type="similarity">
    <text evidence="4">Belongs to the poly(A) polymerase family.</text>
</comment>
<evidence type="ECO:0000256" key="3">
    <source>
        <dbReference type="ARBA" id="ARBA00004123"/>
    </source>
</evidence>
<dbReference type="InterPro" id="IPR048840">
    <property type="entry name" value="PolA_pol_NTPase"/>
</dbReference>
<dbReference type="GO" id="GO:0031123">
    <property type="term" value="P:RNA 3'-end processing"/>
    <property type="evidence" value="ECO:0007669"/>
    <property type="project" value="InterPro"/>
</dbReference>
<dbReference type="SUPFAM" id="SSF55003">
    <property type="entry name" value="PAP/Archaeal CCA-adding enzyme, C-terminal domain"/>
    <property type="match status" value="1"/>
</dbReference>
<dbReference type="SUPFAM" id="SSF81301">
    <property type="entry name" value="Nucleotidyltransferase"/>
    <property type="match status" value="2"/>
</dbReference>
<dbReference type="Proteomes" id="UP000007797">
    <property type="component" value="Unassembled WGS sequence"/>
</dbReference>
<comment type="cofactor">
    <cofactor evidence="2">
        <name>Mg(2+)</name>
        <dbReference type="ChEBI" id="CHEBI:18420"/>
    </cofactor>
</comment>
<dbReference type="EMBL" id="GL883015">
    <property type="protein sequence ID" value="EGG19374.1"/>
    <property type="molecule type" value="Genomic_DNA"/>
</dbReference>
<dbReference type="RefSeq" id="XP_004357645.1">
    <property type="nucleotide sequence ID" value="XM_004357588.1"/>
</dbReference>
<evidence type="ECO:0000256" key="10">
    <source>
        <dbReference type="ARBA" id="ARBA00022840"/>
    </source>
</evidence>
<dbReference type="GO" id="GO:0046872">
    <property type="term" value="F:metal ion binding"/>
    <property type="evidence" value="ECO:0007669"/>
    <property type="project" value="UniProtKB-KW"/>
</dbReference>
<dbReference type="EC" id="2.7.7.19" evidence="5"/>
<keyword evidence="7" id="KW-0808">Transferase</keyword>
<keyword evidence="12" id="KW-0539">Nucleus</keyword>
<keyword evidence="9" id="KW-0547">Nucleotide-binding</keyword>
<evidence type="ECO:0000313" key="17">
    <source>
        <dbReference type="EMBL" id="EGG19374.1"/>
    </source>
</evidence>
<dbReference type="InterPro" id="IPR043519">
    <property type="entry name" value="NT_sf"/>
</dbReference>
<keyword evidence="11" id="KW-0460">Magnesium</keyword>
<feature type="compositionally biased region" description="Low complexity" evidence="13">
    <location>
        <begin position="749"/>
        <end position="760"/>
    </location>
</feature>
<evidence type="ECO:0000256" key="5">
    <source>
        <dbReference type="ARBA" id="ARBA00012388"/>
    </source>
</evidence>
<reference evidence="18" key="1">
    <citation type="journal article" date="2011" name="Genome Res.">
        <title>Phylogeny-wide analysis of social amoeba genomes highlights ancient origins for complex intercellular communication.</title>
        <authorList>
            <person name="Heidel A.J."/>
            <person name="Lawal H.M."/>
            <person name="Felder M."/>
            <person name="Schilde C."/>
            <person name="Helps N.R."/>
            <person name="Tunggal B."/>
            <person name="Rivero F."/>
            <person name="John U."/>
            <person name="Schleicher M."/>
            <person name="Eichinger L."/>
            <person name="Platzer M."/>
            <person name="Noegel A.A."/>
            <person name="Schaap P."/>
            <person name="Gloeckner G."/>
        </authorList>
    </citation>
    <scope>NUCLEOTIDE SEQUENCE [LARGE SCALE GENOMIC DNA]</scope>
    <source>
        <strain evidence="18">SH3</strain>
    </source>
</reference>
<dbReference type="GO" id="GO:0005524">
    <property type="term" value="F:ATP binding"/>
    <property type="evidence" value="ECO:0007669"/>
    <property type="project" value="UniProtKB-KW"/>
</dbReference>
<keyword evidence="8" id="KW-0479">Metal-binding</keyword>
<evidence type="ECO:0000256" key="12">
    <source>
        <dbReference type="ARBA" id="ARBA00023242"/>
    </source>
</evidence>
<dbReference type="KEGG" id="dfa:DFA_02161"/>
<feature type="compositionally biased region" description="Low complexity" evidence="13">
    <location>
        <begin position="652"/>
        <end position="667"/>
    </location>
</feature>
<sequence>MTSNGITSPSALSNGGKATTTTTATAAAVASASATNIALNGSTGKMPIHNISSPPISSTSSTAPLQSNGSSNQQQYYGVTEPISLASPTSIDTKQSTELETTLRGFNLFEPPEESRLREEVLGKLDAIVKQWAIKVSVLKGFTEQMASEVIAKIFTYGSYRLGVHASGSDIDTLCVTPKHIMRADFFGTLADVLCVHPEITEFTVSTFFSGSSGSSGGSSSGSSGLQRILIKKTMVMPVKDAFVPVIKMIFCGIPIDLIFARLSIPAIPEDLNDLIDENYLKNVDDKCIVSLNGCRVTDQILRLVPNVTTFRMALRCIKLWAQRRGVYSNVLGLLGGVSWALLTARICQLYPNAAPSTIINRFFKIYDGWKWPSPILLCQIQDGGQLAAKVWNQKRDKSHLMPILTPAYPSMNSTYNVSRSTLSLLKSEFSRGAEITKKIDSGERKWTDLVEKGDFFTRYRFYLQIDVSAPEEDTHRKWEGWIESKLRILISNLEQTPNMKFAIPYAKSFANKASAVNGGICTCFFMGLQFNFSTAIGADKNVDLTGAVTSFTNLIKDWPGKLPTIEMKIHYIKKKNLPVFVKDEGPEHPPKQKTAAKKRNVSGNLVNNNNNQNNTAAGESTSTTTTTTPTGTATPPPSSTDAKKKVKTDHPPSQTTTPTAASSTSSPPSPLATDHVAVVALPTTTETAAVSNQPNISPQPILPISVSDNNNNISIDGDNVNMNEIKDSNIDEQLQSPPSEVPTIVAASTTTPTNTTPSTKKADNSSPTEVSELDFISSSSAPKPDVPKGPQPKKAAISLIRG</sequence>
<evidence type="ECO:0000259" key="16">
    <source>
        <dbReference type="Pfam" id="PF20750"/>
    </source>
</evidence>
<feature type="compositionally biased region" description="Low complexity" evidence="13">
    <location>
        <begin position="51"/>
        <end position="74"/>
    </location>
</feature>
<feature type="domain" description="Poly(A) polymerase central" evidence="15">
    <location>
        <begin position="310"/>
        <end position="453"/>
    </location>
</feature>
<evidence type="ECO:0000259" key="14">
    <source>
        <dbReference type="Pfam" id="PF04926"/>
    </source>
</evidence>
<keyword evidence="18" id="KW-1185">Reference proteome</keyword>
<name>F4PYA7_CACFS</name>
<evidence type="ECO:0000256" key="6">
    <source>
        <dbReference type="ARBA" id="ARBA00022664"/>
    </source>
</evidence>
<evidence type="ECO:0000259" key="15">
    <source>
        <dbReference type="Pfam" id="PF04928"/>
    </source>
</evidence>
<dbReference type="InterPro" id="IPR007010">
    <property type="entry name" value="PolA_pol_RNA-bd_dom"/>
</dbReference>
<dbReference type="GO" id="GO:1990817">
    <property type="term" value="F:poly(A) RNA polymerase activity"/>
    <property type="evidence" value="ECO:0007669"/>
    <property type="project" value="UniProtKB-EC"/>
</dbReference>
<evidence type="ECO:0000256" key="9">
    <source>
        <dbReference type="ARBA" id="ARBA00022741"/>
    </source>
</evidence>
<feature type="compositionally biased region" description="Low complexity" evidence="13">
    <location>
        <begin position="602"/>
        <end position="634"/>
    </location>
</feature>
<feature type="region of interest" description="Disordered" evidence="13">
    <location>
        <begin position="731"/>
        <end position="803"/>
    </location>
</feature>
<dbReference type="Pfam" id="PF04928">
    <property type="entry name" value="PAP_central"/>
    <property type="match status" value="1"/>
</dbReference>
<evidence type="ECO:0000256" key="7">
    <source>
        <dbReference type="ARBA" id="ARBA00022679"/>
    </source>
</evidence>
<protein>
    <recommendedName>
        <fullName evidence="5">polynucleotide adenylyltransferase</fullName>
        <ecNumber evidence="5">2.7.7.19</ecNumber>
    </recommendedName>
</protein>
<dbReference type="Gene3D" id="1.10.1410.10">
    <property type="match status" value="1"/>
</dbReference>
<dbReference type="InterPro" id="IPR011068">
    <property type="entry name" value="NuclTrfase_I-like_C"/>
</dbReference>
<evidence type="ECO:0000256" key="4">
    <source>
        <dbReference type="ARBA" id="ARBA00010912"/>
    </source>
</evidence>
<keyword evidence="10" id="KW-0067">ATP-binding</keyword>
<dbReference type="PANTHER" id="PTHR10682">
    <property type="entry name" value="POLY A POLYMERASE"/>
    <property type="match status" value="1"/>
</dbReference>
<dbReference type="SUPFAM" id="SSF81631">
    <property type="entry name" value="PAP/OAS1 substrate-binding domain"/>
    <property type="match status" value="1"/>
</dbReference>
<evidence type="ECO:0000256" key="1">
    <source>
        <dbReference type="ARBA" id="ARBA00001936"/>
    </source>
</evidence>
<evidence type="ECO:0000313" key="18">
    <source>
        <dbReference type="Proteomes" id="UP000007797"/>
    </source>
</evidence>
<gene>
    <name evidence="17" type="primary">papA</name>
    <name evidence="17" type="ORF">DFA_02161</name>
</gene>
<accession>F4PYA7</accession>
<dbReference type="AlphaFoldDB" id="F4PYA7"/>
<dbReference type="CDD" id="cd05402">
    <property type="entry name" value="NT_PAP_TUTase"/>
    <property type="match status" value="1"/>
</dbReference>
<comment type="subcellular location">
    <subcellularLocation>
        <location evidence="3">Nucleus</location>
    </subcellularLocation>
</comment>
<dbReference type="FunFam" id="1.10.1410.10:FF:000001">
    <property type="entry name" value="Putative poly(A) polymerase gamma"/>
    <property type="match status" value="1"/>
</dbReference>
<evidence type="ECO:0000256" key="11">
    <source>
        <dbReference type="ARBA" id="ARBA00022842"/>
    </source>
</evidence>
<evidence type="ECO:0000256" key="2">
    <source>
        <dbReference type="ARBA" id="ARBA00001946"/>
    </source>
</evidence>
<keyword evidence="6" id="KW-0507">mRNA processing</keyword>
<feature type="region of interest" description="Disordered" evidence="13">
    <location>
        <begin position="45"/>
        <end position="74"/>
    </location>
</feature>
<feature type="domain" description="Poly(A) polymerase nucleotidyltransferase" evidence="16">
    <location>
        <begin position="78"/>
        <end position="205"/>
    </location>
</feature>
<feature type="domain" description="Poly(A) polymerase RNA-binding" evidence="14">
    <location>
        <begin position="455"/>
        <end position="514"/>
    </location>
</feature>
<dbReference type="Pfam" id="PF04926">
    <property type="entry name" value="PAP_RNA-bind"/>
    <property type="match status" value="2"/>
</dbReference>
<dbReference type="InterPro" id="IPR007012">
    <property type="entry name" value="PolA_pol_cen_dom"/>
</dbReference>
<dbReference type="STRING" id="1054147.F4PYA7"/>
<proteinExistence type="inferred from homology"/>
<comment type="cofactor">
    <cofactor evidence="1">
        <name>Mn(2+)</name>
        <dbReference type="ChEBI" id="CHEBI:29035"/>
    </cofactor>
</comment>
<evidence type="ECO:0000256" key="13">
    <source>
        <dbReference type="SAM" id="MobiDB-lite"/>
    </source>
</evidence>